<feature type="region of interest" description="Disordered" evidence="1">
    <location>
        <begin position="146"/>
        <end position="195"/>
    </location>
</feature>
<organism evidence="2">
    <name type="scientific">Spirodela intermedia</name>
    <name type="common">Intermediate duckweed</name>
    <dbReference type="NCBI Taxonomy" id="51605"/>
    <lineage>
        <taxon>Eukaryota</taxon>
        <taxon>Viridiplantae</taxon>
        <taxon>Streptophyta</taxon>
        <taxon>Embryophyta</taxon>
        <taxon>Tracheophyta</taxon>
        <taxon>Spermatophyta</taxon>
        <taxon>Magnoliopsida</taxon>
        <taxon>Liliopsida</taxon>
        <taxon>Araceae</taxon>
        <taxon>Lemnoideae</taxon>
        <taxon>Spirodela</taxon>
    </lineage>
</organism>
<dbReference type="EMBL" id="LR743593">
    <property type="protein sequence ID" value="CAA2621239.1"/>
    <property type="molecule type" value="Genomic_DNA"/>
</dbReference>
<feature type="compositionally biased region" description="Basic and acidic residues" evidence="1">
    <location>
        <begin position="146"/>
        <end position="160"/>
    </location>
</feature>
<dbReference type="PANTHER" id="PTHR33358:SF12">
    <property type="entry name" value="F-BOX PROTEIN WITH A DOMAIN PROTEIN"/>
    <property type="match status" value="1"/>
</dbReference>
<evidence type="ECO:0000313" key="3">
    <source>
        <dbReference type="Proteomes" id="UP001189122"/>
    </source>
</evidence>
<dbReference type="PANTHER" id="PTHR33358">
    <property type="entry name" value="F-BOX PROTEIN WITH A DOMAIN PROTEIN"/>
    <property type="match status" value="1"/>
</dbReference>
<evidence type="ECO:0000313" key="2">
    <source>
        <dbReference type="EMBL" id="CAA2621239.1"/>
    </source>
</evidence>
<dbReference type="InterPro" id="IPR027949">
    <property type="entry name" value="Chloroplast_duf"/>
</dbReference>
<proteinExistence type="predicted"/>
<sequence>MEAAADRAAMHDAIGVQRDGWNTLLLNSLNSMTLAASIAAGLSVSSAILYSAATAISLVVNKIQPSQLAEEQRNAARLFRQLEKKIRTAIAVGGSTVADVEDALERVLALDKAYPLSLLPGMLEKFPQKVEPAAWWPERRHLIRHERGSQDAEEERHGGVREAGGARSGNQQRLGDLRPSAHRTRRRRSEHDRPRRRGTWPVLVAVVGGALATVVNSFEHGGQVGMVFEMYRNSAGFYKEIEEEIQVNLGRKTKTRGSTVSFLS</sequence>
<dbReference type="Pfam" id="PF14476">
    <property type="entry name" value="Chloroplast_duf"/>
    <property type="match status" value="2"/>
</dbReference>
<reference evidence="2 3" key="1">
    <citation type="submission" date="2019-12" db="EMBL/GenBank/DDBJ databases">
        <authorList>
            <person name="Scholz U."/>
            <person name="Mascher M."/>
            <person name="Fiebig A."/>
        </authorList>
    </citation>
    <scope>NUCLEOTIDE SEQUENCE</scope>
</reference>
<accession>A0A7I8IT35</accession>
<dbReference type="EMBL" id="CACRZD030000006">
    <property type="protein sequence ID" value="CAA6660954.1"/>
    <property type="molecule type" value="Genomic_DNA"/>
</dbReference>
<protein>
    <submittedName>
        <fullName evidence="2">Uncharacterized protein</fullName>
    </submittedName>
</protein>
<name>A0A7I8IT35_SPIIN</name>
<gene>
    <name evidence="2" type="ORF">SI7747_06007353</name>
</gene>
<keyword evidence="3" id="KW-1185">Reference proteome</keyword>
<dbReference type="AlphaFoldDB" id="A0A7I8IT35"/>
<evidence type="ECO:0000256" key="1">
    <source>
        <dbReference type="SAM" id="MobiDB-lite"/>
    </source>
</evidence>
<feature type="compositionally biased region" description="Basic residues" evidence="1">
    <location>
        <begin position="180"/>
        <end position="195"/>
    </location>
</feature>
<dbReference type="Proteomes" id="UP001189122">
    <property type="component" value="Unassembled WGS sequence"/>
</dbReference>